<proteinExistence type="predicted"/>
<reference evidence="2" key="1">
    <citation type="journal article" date="2023" name="Nat. Commun.">
        <title>Diploid and tetraploid genomes of Acorus and the evolution of monocots.</title>
        <authorList>
            <person name="Ma L."/>
            <person name="Liu K.W."/>
            <person name="Li Z."/>
            <person name="Hsiao Y.Y."/>
            <person name="Qi Y."/>
            <person name="Fu T."/>
            <person name="Tang G.D."/>
            <person name="Zhang D."/>
            <person name="Sun W.H."/>
            <person name="Liu D.K."/>
            <person name="Li Y."/>
            <person name="Chen G.Z."/>
            <person name="Liu X.D."/>
            <person name="Liao X.Y."/>
            <person name="Jiang Y.T."/>
            <person name="Yu X."/>
            <person name="Hao Y."/>
            <person name="Huang J."/>
            <person name="Zhao X.W."/>
            <person name="Ke S."/>
            <person name="Chen Y.Y."/>
            <person name="Wu W.L."/>
            <person name="Hsu J.L."/>
            <person name="Lin Y.F."/>
            <person name="Huang M.D."/>
            <person name="Li C.Y."/>
            <person name="Huang L."/>
            <person name="Wang Z.W."/>
            <person name="Zhao X."/>
            <person name="Zhong W.Y."/>
            <person name="Peng D.H."/>
            <person name="Ahmad S."/>
            <person name="Lan S."/>
            <person name="Zhang J.S."/>
            <person name="Tsai W.C."/>
            <person name="Van de Peer Y."/>
            <person name="Liu Z.J."/>
        </authorList>
    </citation>
    <scope>NUCLEOTIDE SEQUENCE</scope>
    <source>
        <strain evidence="2">CP</strain>
    </source>
</reference>
<organism evidence="2 3">
    <name type="scientific">Acorus calamus</name>
    <name type="common">Sweet flag</name>
    <dbReference type="NCBI Taxonomy" id="4465"/>
    <lineage>
        <taxon>Eukaryota</taxon>
        <taxon>Viridiplantae</taxon>
        <taxon>Streptophyta</taxon>
        <taxon>Embryophyta</taxon>
        <taxon>Tracheophyta</taxon>
        <taxon>Spermatophyta</taxon>
        <taxon>Magnoliopsida</taxon>
        <taxon>Liliopsida</taxon>
        <taxon>Acoraceae</taxon>
        <taxon>Acorus</taxon>
    </lineage>
</organism>
<sequence>MRDSTPSLVTRACDPSGGINVTRTVGPVRRRSWLALSKLASCVTRSWRRLGAAWRLEWRGPRKAGFTEQRTLPALNGGRTTSLRTVHPSSRGPT</sequence>
<evidence type="ECO:0000313" key="3">
    <source>
        <dbReference type="Proteomes" id="UP001180020"/>
    </source>
</evidence>
<reference evidence="2" key="2">
    <citation type="submission" date="2023-06" db="EMBL/GenBank/DDBJ databases">
        <authorList>
            <person name="Ma L."/>
            <person name="Liu K.-W."/>
            <person name="Li Z."/>
            <person name="Hsiao Y.-Y."/>
            <person name="Qi Y."/>
            <person name="Fu T."/>
            <person name="Tang G."/>
            <person name="Zhang D."/>
            <person name="Sun W.-H."/>
            <person name="Liu D.-K."/>
            <person name="Li Y."/>
            <person name="Chen G.-Z."/>
            <person name="Liu X.-D."/>
            <person name="Liao X.-Y."/>
            <person name="Jiang Y.-T."/>
            <person name="Yu X."/>
            <person name="Hao Y."/>
            <person name="Huang J."/>
            <person name="Zhao X.-W."/>
            <person name="Ke S."/>
            <person name="Chen Y.-Y."/>
            <person name="Wu W.-L."/>
            <person name="Hsu J.-L."/>
            <person name="Lin Y.-F."/>
            <person name="Huang M.-D."/>
            <person name="Li C.-Y."/>
            <person name="Huang L."/>
            <person name="Wang Z.-W."/>
            <person name="Zhao X."/>
            <person name="Zhong W.-Y."/>
            <person name="Peng D.-H."/>
            <person name="Ahmad S."/>
            <person name="Lan S."/>
            <person name="Zhang J.-S."/>
            <person name="Tsai W.-C."/>
            <person name="Van De Peer Y."/>
            <person name="Liu Z.-J."/>
        </authorList>
    </citation>
    <scope>NUCLEOTIDE SEQUENCE</scope>
    <source>
        <strain evidence="2">CP</strain>
        <tissue evidence="2">Leaves</tissue>
    </source>
</reference>
<dbReference type="AlphaFoldDB" id="A0AAV9C8B4"/>
<evidence type="ECO:0000313" key="2">
    <source>
        <dbReference type="EMBL" id="KAK1284952.1"/>
    </source>
</evidence>
<accession>A0AAV9C8B4</accession>
<name>A0AAV9C8B4_ACOCL</name>
<gene>
    <name evidence="2" type="ORF">QJS10_CPB20g01443</name>
</gene>
<comment type="caution">
    <text evidence="2">The sequence shown here is derived from an EMBL/GenBank/DDBJ whole genome shotgun (WGS) entry which is preliminary data.</text>
</comment>
<protein>
    <submittedName>
        <fullName evidence="2">Uncharacterized protein</fullName>
    </submittedName>
</protein>
<dbReference type="EMBL" id="JAUJYO010000020">
    <property type="protein sequence ID" value="KAK1284952.1"/>
    <property type="molecule type" value="Genomic_DNA"/>
</dbReference>
<feature type="region of interest" description="Disordered" evidence="1">
    <location>
        <begin position="67"/>
        <end position="94"/>
    </location>
</feature>
<keyword evidence="3" id="KW-1185">Reference proteome</keyword>
<feature type="compositionally biased region" description="Polar residues" evidence="1">
    <location>
        <begin position="78"/>
        <end position="94"/>
    </location>
</feature>
<evidence type="ECO:0000256" key="1">
    <source>
        <dbReference type="SAM" id="MobiDB-lite"/>
    </source>
</evidence>
<dbReference type="AntiFam" id="ANF00038">
    <property type="entry name" value="Overlaps SRP RNA, same strand"/>
</dbReference>
<dbReference type="Proteomes" id="UP001180020">
    <property type="component" value="Unassembled WGS sequence"/>
</dbReference>